<proteinExistence type="predicted"/>
<organism evidence="1">
    <name type="scientific">Salmonella muenchen</name>
    <dbReference type="NCBI Taxonomy" id="596"/>
    <lineage>
        <taxon>Bacteria</taxon>
        <taxon>Pseudomonadati</taxon>
        <taxon>Pseudomonadota</taxon>
        <taxon>Gammaproteobacteria</taxon>
        <taxon>Enterobacterales</taxon>
        <taxon>Enterobacteriaceae</taxon>
        <taxon>Salmonella</taxon>
    </lineage>
</organism>
<gene>
    <name evidence="1" type="ORF">DTU56_25095</name>
</gene>
<accession>A0A5U8XTF7</accession>
<evidence type="ECO:0000313" key="1">
    <source>
        <dbReference type="EMBL" id="EBS0566349.1"/>
    </source>
</evidence>
<comment type="caution">
    <text evidence="1">The sequence shown here is derived from an EMBL/GenBank/DDBJ whole genome shotgun (WGS) entry which is preliminary data.</text>
</comment>
<dbReference type="AlphaFoldDB" id="A0A5U8XTF7"/>
<reference evidence="1" key="1">
    <citation type="submission" date="2018-07" db="EMBL/GenBank/DDBJ databases">
        <authorList>
            <person name="Ashton P.M."/>
            <person name="Dallman T."/>
            <person name="Nair S."/>
            <person name="De Pinna E."/>
            <person name="Peters T."/>
            <person name="Grant K."/>
        </authorList>
    </citation>
    <scope>NUCLEOTIDE SEQUENCE</scope>
    <source>
        <strain evidence="1">142535</strain>
    </source>
</reference>
<protein>
    <submittedName>
        <fullName evidence="1">Uncharacterized protein</fullName>
    </submittedName>
</protein>
<feature type="non-terminal residue" evidence="1">
    <location>
        <position position="139"/>
    </location>
</feature>
<name>A0A5U8XTF7_SALMU</name>
<dbReference type="EMBL" id="AAGUDP010000060">
    <property type="protein sequence ID" value="EBS0566349.1"/>
    <property type="molecule type" value="Genomic_DNA"/>
</dbReference>
<sequence>MKPNTYVKIVSSGIANTVEELMPFIQGEEIMPLQEDESVEVRSSVFNEGNIIIFRNRKSREVLSVIHTPHTVYIQEQNKTISTHRPYTPFLFGMDDSGKMEAVAQLFEIKLPGKFYLEASEELQEIAAYVTSVLEQLNP</sequence>